<reference evidence="2 3" key="1">
    <citation type="journal article" date="2019" name="Microbiol. Resour. Announc.">
        <title>Draft Genome Sequence of Comamonas testosteroni TA441, a Bacterium That Has a Cryptic Phenol Degradation Gene Cluster.</title>
        <authorList>
            <person name="Arai H."/>
            <person name="Ishii M."/>
        </authorList>
    </citation>
    <scope>NUCLEOTIDE SEQUENCE [LARGE SCALE GENOMIC DNA]</scope>
    <source>
        <strain evidence="2 3">TA441</strain>
    </source>
</reference>
<name>A0A5A7MKI2_COMTE</name>
<accession>A0A5A7MKI2</accession>
<sequence length="262" mass="27431">MSTIIMSACWPLQGMSAAQKAVLISLADQSNDDGVCWPGVGTIARRTCLSERAVQEALSWLQKVGLVFREYRLNASTSYTITPGSFDPTKAPAGRSRSKAGGADGAPPADSAPPAPGAPGGEPGAPVPPHQAHPRGEPGAPKSSLNRHRNHQRTNTPALERAGPVAQPDDVTDQTWADWLQLRKVKRAPVTETVLKGAKAEAAKAGMTLEAFLQLWCIRGSQGLQAAWLRPAAAPAGGRAPAFNANKHAAAAATIFDGVWDA</sequence>
<gene>
    <name evidence="2" type="ORF">CTTA_4404</name>
</gene>
<evidence type="ECO:0000256" key="1">
    <source>
        <dbReference type="SAM" id="MobiDB-lite"/>
    </source>
</evidence>
<dbReference type="InterPro" id="IPR036388">
    <property type="entry name" value="WH-like_DNA-bd_sf"/>
</dbReference>
<comment type="caution">
    <text evidence="2">The sequence shown here is derived from an EMBL/GenBank/DDBJ whole genome shotgun (WGS) entry which is preliminary data.</text>
</comment>
<evidence type="ECO:0008006" key="4">
    <source>
        <dbReference type="Google" id="ProtNLM"/>
    </source>
</evidence>
<dbReference type="AlphaFoldDB" id="A0A5A7MKI2"/>
<evidence type="ECO:0000313" key="3">
    <source>
        <dbReference type="Proteomes" id="UP000323105"/>
    </source>
</evidence>
<dbReference type="EMBL" id="BKBW01000012">
    <property type="protein sequence ID" value="GEQ77399.1"/>
    <property type="molecule type" value="Genomic_DNA"/>
</dbReference>
<evidence type="ECO:0000313" key="2">
    <source>
        <dbReference type="EMBL" id="GEQ77399.1"/>
    </source>
</evidence>
<dbReference type="Pfam" id="PF13730">
    <property type="entry name" value="HTH_36"/>
    <property type="match status" value="1"/>
</dbReference>
<dbReference type="RefSeq" id="WP_149356811.1">
    <property type="nucleotide sequence ID" value="NZ_BKBW01000012.1"/>
</dbReference>
<dbReference type="Proteomes" id="UP000323105">
    <property type="component" value="Unassembled WGS sequence"/>
</dbReference>
<dbReference type="Gene3D" id="1.10.10.10">
    <property type="entry name" value="Winged helix-like DNA-binding domain superfamily/Winged helix DNA-binding domain"/>
    <property type="match status" value="1"/>
</dbReference>
<organism evidence="2 3">
    <name type="scientific">Comamonas testosteroni</name>
    <name type="common">Pseudomonas testosteroni</name>
    <dbReference type="NCBI Taxonomy" id="285"/>
    <lineage>
        <taxon>Bacteria</taxon>
        <taxon>Pseudomonadati</taxon>
        <taxon>Pseudomonadota</taxon>
        <taxon>Betaproteobacteria</taxon>
        <taxon>Burkholderiales</taxon>
        <taxon>Comamonadaceae</taxon>
        <taxon>Comamonas</taxon>
    </lineage>
</organism>
<proteinExistence type="predicted"/>
<feature type="region of interest" description="Disordered" evidence="1">
    <location>
        <begin position="79"/>
        <end position="171"/>
    </location>
</feature>
<protein>
    <recommendedName>
        <fullName evidence="4">Helix-turn-helix domain-containing protein</fullName>
    </recommendedName>
</protein>